<dbReference type="PANTHER" id="PTHR31600">
    <property type="entry name" value="TINY MACROCYSTS PROTEIN B-RELATED"/>
    <property type="match status" value="1"/>
</dbReference>
<feature type="transmembrane region" description="Helical" evidence="2">
    <location>
        <begin position="291"/>
        <end position="310"/>
    </location>
</feature>
<comment type="caution">
    <text evidence="3">The sequence shown here is derived from an EMBL/GenBank/DDBJ whole genome shotgun (WGS) entry which is preliminary data.</text>
</comment>
<name>A0A8S1TLX2_PAROT</name>
<evidence type="ECO:0000313" key="3">
    <source>
        <dbReference type="EMBL" id="CAD8153250.1"/>
    </source>
</evidence>
<dbReference type="EMBL" id="CAJJDP010000027">
    <property type="protein sequence ID" value="CAD8153250.1"/>
    <property type="molecule type" value="Genomic_DNA"/>
</dbReference>
<evidence type="ECO:0000256" key="1">
    <source>
        <dbReference type="SAM" id="Coils"/>
    </source>
</evidence>
<dbReference type="Proteomes" id="UP000683925">
    <property type="component" value="Unassembled WGS sequence"/>
</dbReference>
<dbReference type="InterPro" id="IPR052994">
    <property type="entry name" value="Tiny_macrocysts_regulators"/>
</dbReference>
<feature type="transmembrane region" description="Helical" evidence="2">
    <location>
        <begin position="28"/>
        <end position="45"/>
    </location>
</feature>
<feature type="transmembrane region" description="Helical" evidence="2">
    <location>
        <begin position="260"/>
        <end position="279"/>
    </location>
</feature>
<sequence length="1925" mass="226589">MFKSLIPIKLFYTSEFYRIYNKISRNKSLSLFLILISQSQIYYLICHPFSKLFQIYAKPLFLFNKFFQNINLDFQYGNTEIWSELFLIIMLALQLLYFLCFIHLYYCQRIKVRNQLLKKQFQSLQQRDSEVSVSLFQNESNSAINLIQVSEIYISFGTKIYKQLFHYPIIQLAFRKMFTLSNQNSDLNSYQILVLIITYLVFSLNILFYILNETHNIQYSFKKVDYLSRFYSSGTLLQSLTIETMIIVVSILDNLGIDEMATLMIQIALLTLILTLSYNSPQYQEEMVNKIQIQSFSLYLAIILCILIFAEGLHQEFSELILIILPFVFEISKLIFRKQENKTQNLSYENKNFDCLMMNIYNQCQETLGRNGILLNESKQQLTNNLNLYSFSTNHLINCENAINCFCCCYKKQDDRFTSRSQFKQYVKELIRFHYELKLLSLNKNNSQQYLKSYFYYILYISKVIKQPTKAFHEIIKLKNNMYSGMNLLNQMFTNSIENLVKQDFLMMIENKNITNQKYDCFKVFNYIQSINQWKEKFGQILQMQKQWYMTLLNKNLTQLIIDGMHLQNLISAQEQQLKLLFSQNPLSQQCQVLIHLFYKYINFNRRKIEIPALDSSLAYKFSNSINGILFHKEASLVYLTLLDTKGIIKNYTKTFRDALCTIDSEIMNNSINNFIPDIIAEVHDQYLDNFVERGRINIMKSDRRFLLVKNKLGFIFPIIAKVRLETDLGSDFGSSALILPTYQNYHYIMLNKHGLMEEISDKLYNEVISPILCIDLKDLKSLDCLKLIPKLIKSWKSLNQTNVLDQELKEPTQSYIVIPKKRKKQQILLSSYVKEKKQTIYDFLKGQDLVNEKYFDNFKEMYMFRITFKIVEFYTFQETIYCIEIQTIKPVRESQRMEIFEKLIEKSEYANLSRKFIKLNQEKMDFKKLKTKKLEVTNQKESLGFISFQPEIYNLDTSKLIEDDYMIRQKEMQIHLTNPLYILEIEEYQNLISQPNSQDKKISDQQTFRMKSSIGPSFGALNHFGSNFSNGVSQVFGSDQNKLIVHSSAILEALNENKESIKSKNSDEVMGSIDNFLFDADQMNSISSSQISDIKVKKTQLKHNLFDEQTKQHWTIRIINLMTFTLLIIFNIFYYYVLNQENKIIDSALQTYRLSNNFQVQLNNFILTFNYSNTNRFNHSQYMKFCASRFQNDIAKLQYYSPNIENNSIQYLQISEFENITNLSLFYSLGYFSQYLLSQSNCSNQEYFLELIARNFITISTSNSVLNATVIKDGVDQFRNAQQQTKLSFYFTLISLCIAFLFYLILLIVINKAKQKIIKLFNTISKTQLSCLIDQISVVVHFLDKIDFINEETTEHQFEQIKSKIASTPRIKINAPQKRQSLKVKQNKAKENTALIYLIYSALLLLCYFIISSQYIGSQIYQNSFEEDTIYSFRQLLLYKSSQSFLLQQKSFQKLLIKYVQIGKEEMLFLNQWDEALKFMEGQLDVLQSFIQRLNDQKSFQNEIFTNTIKKNACQAFQFTIVNTTDDREFFNEAICKNLDSLASGLTIQLVAMQQTLQQFYSMNKLNNKQFKSYLSNMETNSTLENDIISVLYTSHVLALLHDFVAQEGQQELYFNYIVHTIRFIFGLLVYLDEAVVFADTLGNIVRECKCFITINKKLEMRCHYYILQIFIFTSYFKMSNQVSISVKELRVIKTPIANDFSSFRDLQRLPITKSNFKRTYLKGASHRVKSLKEENQFAEAHKRQGNEKLFKFNRQDQLLNIRNMHLHKLAPINTEPYVDENNKIQNKQKIRNAEPNNLNLKLITNSINQTMELVYNPQPIIKKSIRFPLQNATQKTEFQNSLLVTQVTHSGLNSPKETQKKKVELSILKPSQKKCLKDIFIDSIQTTSYGSIRMDTIETKYISPKPNVTTSLDSTKKILKQYL</sequence>
<dbReference type="OMA" id="NICREDH"/>
<dbReference type="PANTHER" id="PTHR31600:SF2">
    <property type="entry name" value="GAMETE ENRICHED GENE 10 PROTEIN-RELATED"/>
    <property type="match status" value="1"/>
</dbReference>
<keyword evidence="2" id="KW-0472">Membrane</keyword>
<reference evidence="3" key="1">
    <citation type="submission" date="2021-01" db="EMBL/GenBank/DDBJ databases">
        <authorList>
            <consortium name="Genoscope - CEA"/>
            <person name="William W."/>
        </authorList>
    </citation>
    <scope>NUCLEOTIDE SEQUENCE</scope>
</reference>
<evidence type="ECO:0000313" key="4">
    <source>
        <dbReference type="Proteomes" id="UP000683925"/>
    </source>
</evidence>
<feature type="transmembrane region" description="Helical" evidence="2">
    <location>
        <begin position="192"/>
        <end position="211"/>
    </location>
</feature>
<keyword evidence="2" id="KW-1133">Transmembrane helix</keyword>
<evidence type="ECO:0008006" key="5">
    <source>
        <dbReference type="Google" id="ProtNLM"/>
    </source>
</evidence>
<feature type="transmembrane region" description="Helical" evidence="2">
    <location>
        <begin position="1396"/>
        <end position="1417"/>
    </location>
</feature>
<gene>
    <name evidence="3" type="ORF">POCTA_138.1.T0270292</name>
</gene>
<protein>
    <recommendedName>
        <fullName evidence="5">Transmembrane protein</fullName>
    </recommendedName>
</protein>
<accession>A0A8S1TLX2</accession>
<feature type="transmembrane region" description="Helical" evidence="2">
    <location>
        <begin position="1119"/>
        <end position="1138"/>
    </location>
</feature>
<organism evidence="3 4">
    <name type="scientific">Paramecium octaurelia</name>
    <dbReference type="NCBI Taxonomy" id="43137"/>
    <lineage>
        <taxon>Eukaryota</taxon>
        <taxon>Sar</taxon>
        <taxon>Alveolata</taxon>
        <taxon>Ciliophora</taxon>
        <taxon>Intramacronucleata</taxon>
        <taxon>Oligohymenophorea</taxon>
        <taxon>Peniculida</taxon>
        <taxon>Parameciidae</taxon>
        <taxon>Paramecium</taxon>
    </lineage>
</organism>
<feature type="coiled-coil region" evidence="1">
    <location>
        <begin position="1723"/>
        <end position="1750"/>
    </location>
</feature>
<evidence type="ECO:0000256" key="2">
    <source>
        <dbReference type="SAM" id="Phobius"/>
    </source>
</evidence>
<dbReference type="OrthoDB" id="306704at2759"/>
<keyword evidence="1" id="KW-0175">Coiled coil</keyword>
<feature type="transmembrane region" description="Helical" evidence="2">
    <location>
        <begin position="1288"/>
        <end position="1311"/>
    </location>
</feature>
<feature type="transmembrane region" description="Helical" evidence="2">
    <location>
        <begin position="85"/>
        <end position="106"/>
    </location>
</feature>
<keyword evidence="2" id="KW-0812">Transmembrane</keyword>
<keyword evidence="4" id="KW-1185">Reference proteome</keyword>
<proteinExistence type="predicted"/>